<dbReference type="SUPFAM" id="SSF111126">
    <property type="entry name" value="Ligand-binding domain in the NO signalling and Golgi transport"/>
    <property type="match status" value="1"/>
</dbReference>
<proteinExistence type="predicted"/>
<dbReference type="AlphaFoldDB" id="A0A6N9NQ02"/>
<accession>A0A6N9NQ02</accession>
<dbReference type="EMBL" id="WWNE01000018">
    <property type="protein sequence ID" value="NBG67361.1"/>
    <property type="molecule type" value="Genomic_DNA"/>
</dbReference>
<gene>
    <name evidence="2" type="ORF">GQN54_14630</name>
</gene>
<evidence type="ECO:0000313" key="2">
    <source>
        <dbReference type="EMBL" id="NBG67361.1"/>
    </source>
</evidence>
<dbReference type="InterPro" id="IPR038158">
    <property type="entry name" value="H-NOX_domain_sf"/>
</dbReference>
<reference evidence="2 3" key="1">
    <citation type="submission" date="2019-12" db="EMBL/GenBank/DDBJ databases">
        <authorList>
            <person name="Zhao J."/>
        </authorList>
    </citation>
    <scope>NUCLEOTIDE SEQUENCE [LARGE SCALE GENOMIC DNA]</scope>
    <source>
        <strain evidence="2 3">S-15</strain>
    </source>
</reference>
<sequence>MKGIIFTEFLEMVEEKFDYQMVDNIITDAHDPLDGAYTSVNTYDHAQLVNLVIALHKRSGIPLPDLLRTYGEYLFGGLAKNYPELLKDIKDPFDMLLNIEILIHTEVRKLYPEANPPQFTGNQLDEKTIELIYNSHRSMGDVAEGLIHGCGAHFGVNFNVKQTEIDNNGQTVKFRIEKI</sequence>
<dbReference type="Gene3D" id="3.90.1520.10">
    <property type="entry name" value="H-NOX domain"/>
    <property type="match status" value="1"/>
</dbReference>
<comment type="caution">
    <text evidence="2">The sequence shown here is derived from an EMBL/GenBank/DDBJ whole genome shotgun (WGS) entry which is preliminary data.</text>
</comment>
<keyword evidence="3" id="KW-1185">Reference proteome</keyword>
<feature type="domain" description="Heme NO-binding" evidence="1">
    <location>
        <begin position="2"/>
        <end position="161"/>
    </location>
</feature>
<dbReference type="GO" id="GO:0020037">
    <property type="term" value="F:heme binding"/>
    <property type="evidence" value="ECO:0007669"/>
    <property type="project" value="InterPro"/>
</dbReference>
<dbReference type="InterPro" id="IPR011644">
    <property type="entry name" value="Heme_NO-bd"/>
</dbReference>
<dbReference type="InterPro" id="IPR024096">
    <property type="entry name" value="NO_sig/Golgi_transp_ligand-bd"/>
</dbReference>
<evidence type="ECO:0000313" key="3">
    <source>
        <dbReference type="Proteomes" id="UP000470771"/>
    </source>
</evidence>
<name>A0A6N9NQ02_9FLAO</name>
<dbReference type="Proteomes" id="UP000470771">
    <property type="component" value="Unassembled WGS sequence"/>
</dbReference>
<evidence type="ECO:0000259" key="1">
    <source>
        <dbReference type="Pfam" id="PF07700"/>
    </source>
</evidence>
<organism evidence="2 3">
    <name type="scientific">Acidiluteibacter ferrifornacis</name>
    <dbReference type="NCBI Taxonomy" id="2692424"/>
    <lineage>
        <taxon>Bacteria</taxon>
        <taxon>Pseudomonadati</taxon>
        <taxon>Bacteroidota</taxon>
        <taxon>Flavobacteriia</taxon>
        <taxon>Flavobacteriales</taxon>
        <taxon>Cryomorphaceae</taxon>
        <taxon>Acidiluteibacter</taxon>
    </lineage>
</organism>
<dbReference type="Pfam" id="PF07700">
    <property type="entry name" value="HNOB"/>
    <property type="match status" value="1"/>
</dbReference>
<protein>
    <recommendedName>
        <fullName evidence="1">Heme NO-binding domain-containing protein</fullName>
    </recommendedName>
</protein>
<dbReference type="RefSeq" id="WP_160634310.1">
    <property type="nucleotide sequence ID" value="NZ_WWNE01000018.1"/>
</dbReference>